<dbReference type="PROSITE" id="PS50234">
    <property type="entry name" value="VWFA"/>
    <property type="match status" value="1"/>
</dbReference>
<evidence type="ECO:0000313" key="5">
    <source>
        <dbReference type="Proteomes" id="UP000502823"/>
    </source>
</evidence>
<dbReference type="SMART" id="SM00327">
    <property type="entry name" value="VWA"/>
    <property type="match status" value="1"/>
</dbReference>
<dbReference type="Pfam" id="PF00092">
    <property type="entry name" value="VWA"/>
    <property type="match status" value="1"/>
</dbReference>
<name>A0A6L2PJ75_COPFO</name>
<evidence type="ECO:0000313" key="4">
    <source>
        <dbReference type="EMBL" id="GFG31510.1"/>
    </source>
</evidence>
<evidence type="ECO:0000256" key="1">
    <source>
        <dbReference type="SAM" id="MobiDB-lite"/>
    </source>
</evidence>
<feature type="compositionally biased region" description="Basic and acidic residues" evidence="1">
    <location>
        <begin position="55"/>
        <end position="69"/>
    </location>
</feature>
<feature type="domain" description="VWFA" evidence="2">
    <location>
        <begin position="348"/>
        <end position="559"/>
    </location>
</feature>
<dbReference type="PROSITE" id="PS51468">
    <property type="entry name" value="VIT"/>
    <property type="match status" value="1"/>
</dbReference>
<feature type="domain" description="VIT" evidence="3">
    <location>
        <begin position="87"/>
        <end position="216"/>
    </location>
</feature>
<feature type="region of interest" description="Disordered" evidence="1">
    <location>
        <begin position="50"/>
        <end position="71"/>
    </location>
</feature>
<dbReference type="GO" id="GO:0032991">
    <property type="term" value="C:protein-containing complex"/>
    <property type="evidence" value="ECO:0007669"/>
    <property type="project" value="UniProtKB-ARBA"/>
</dbReference>
<dbReference type="InterPro" id="IPR050934">
    <property type="entry name" value="ITIH"/>
</dbReference>
<dbReference type="InterPro" id="IPR002035">
    <property type="entry name" value="VWF_A"/>
</dbReference>
<dbReference type="PANTHER" id="PTHR10338">
    <property type="entry name" value="INTER-ALPHA-TRYPSIN INHIBITOR HEAVY CHAIN FAMILY MEMBER"/>
    <property type="match status" value="1"/>
</dbReference>
<dbReference type="Pfam" id="PF08487">
    <property type="entry name" value="VIT"/>
    <property type="match status" value="1"/>
</dbReference>
<evidence type="ECO:0000259" key="3">
    <source>
        <dbReference type="PROSITE" id="PS51468"/>
    </source>
</evidence>
<dbReference type="SMART" id="SM00609">
    <property type="entry name" value="VIT"/>
    <property type="match status" value="1"/>
</dbReference>
<dbReference type="PANTHER" id="PTHR10338:SF108">
    <property type="entry name" value="INTER-ALPHA-TRYPSIN INHIBITOR HEAVY CHAIN H4-LIKE PROTEIN"/>
    <property type="match status" value="1"/>
</dbReference>
<dbReference type="InterPro" id="IPR013694">
    <property type="entry name" value="VIT"/>
</dbReference>
<sequence>MKVCLRKAEDRLYSVVLGSKKLSGSLRGGRDKNRNVPRTKAAAKCYRQTGNRKQGKYENGKTDTHERTTLKQQTSKCVTAVRLELQGSTGSMERAPVPVSPVILQLSIDTDIRLRYARTEVATRVSNAANISQEVSFSFVLPESAYISGFSIAVDDVTYEAYVREKEAARQEYTEAVRQGRTAGHVAKSARDSQRFAVSVNVEPQKKVNFKLTYEELLSRKLGTYKHAINLDPGQIVSDLKVTTRIEEPSNITTLRVPALGMSNEVLEDPSETTNPLVTIERPSAEAAVVKFWPTRQQQQELAAEGIHGQLVVEYDVDRTARSGEVLVSDGYFVHFFAPAGLQPLPKHAIFVLDTSGSMYGRKLEQLKEAMSTILADLNQADLFSIVLFSTVVQVWNCNATDSDSSGRREQVGAVGWGDYGEDEEQSATLAPTVIADATPENTQKAKDFINGLSANGALLRALQVADLSRNSSNAQKPEAIVIFLTDGEANVQPSEPGAITRNVKRANTADTSIYTLALGRQANFDFLKKLSLRNTGFARRIYEAADTALQLRDFYRQVASPLLANVTFRYEPDEVSQWVLGVRKTPAPTTSDGTVVTSTLTKRKFRRIFAGSEAVVAGRLATENLTSEVKGQSVSGRSSYSFSPTPLPSSDTNSTVSYIERLWAYLSIQQLLDKHDANITDDGDAERNYLHEALQLALRYSFVTPLTSLVVVKPNENASSVNTEDASVTAASAAAASVGGFVASRIVGGFHRANLPGTAQGVALYGQVAAAPSPGTVRMFVRLWRTEN</sequence>
<organism evidence="4 5">
    <name type="scientific">Coptotermes formosanus</name>
    <name type="common">Formosan subterranean termite</name>
    <dbReference type="NCBI Taxonomy" id="36987"/>
    <lineage>
        <taxon>Eukaryota</taxon>
        <taxon>Metazoa</taxon>
        <taxon>Ecdysozoa</taxon>
        <taxon>Arthropoda</taxon>
        <taxon>Hexapoda</taxon>
        <taxon>Insecta</taxon>
        <taxon>Pterygota</taxon>
        <taxon>Neoptera</taxon>
        <taxon>Polyneoptera</taxon>
        <taxon>Dictyoptera</taxon>
        <taxon>Blattodea</taxon>
        <taxon>Blattoidea</taxon>
        <taxon>Termitoidae</taxon>
        <taxon>Rhinotermitidae</taxon>
        <taxon>Coptotermes</taxon>
    </lineage>
</organism>
<dbReference type="SUPFAM" id="SSF53300">
    <property type="entry name" value="vWA-like"/>
    <property type="match status" value="1"/>
</dbReference>
<evidence type="ECO:0000259" key="2">
    <source>
        <dbReference type="PROSITE" id="PS50234"/>
    </source>
</evidence>
<dbReference type="Gene3D" id="3.40.50.410">
    <property type="entry name" value="von Willebrand factor, type A domain"/>
    <property type="match status" value="1"/>
</dbReference>
<comment type="caution">
    <text evidence="4">The sequence shown here is derived from an EMBL/GenBank/DDBJ whole genome shotgun (WGS) entry which is preliminary data.</text>
</comment>
<dbReference type="Proteomes" id="UP000502823">
    <property type="component" value="Unassembled WGS sequence"/>
</dbReference>
<protein>
    <recommendedName>
        <fullName evidence="6">VWFA domain-containing protein</fullName>
    </recommendedName>
</protein>
<accession>A0A6L2PJ75</accession>
<reference evidence="5" key="1">
    <citation type="submission" date="2020-01" db="EMBL/GenBank/DDBJ databases">
        <title>Draft genome sequence of the Termite Coptotermes fromosanus.</title>
        <authorList>
            <person name="Itakura S."/>
            <person name="Yosikawa Y."/>
            <person name="Umezawa K."/>
        </authorList>
    </citation>
    <scope>NUCLEOTIDE SEQUENCE [LARGE SCALE GENOMIC DNA]</scope>
</reference>
<dbReference type="AlphaFoldDB" id="A0A6L2PJ75"/>
<dbReference type="InterPro" id="IPR036465">
    <property type="entry name" value="vWFA_dom_sf"/>
</dbReference>
<proteinExistence type="predicted"/>
<evidence type="ECO:0008006" key="6">
    <source>
        <dbReference type="Google" id="ProtNLM"/>
    </source>
</evidence>
<gene>
    <name evidence="4" type="ORF">Cfor_11667</name>
</gene>
<dbReference type="OrthoDB" id="299997at2759"/>
<dbReference type="InParanoid" id="A0A6L2PJ75"/>
<dbReference type="EMBL" id="BLKM01000312">
    <property type="protein sequence ID" value="GFG31510.1"/>
    <property type="molecule type" value="Genomic_DNA"/>
</dbReference>
<keyword evidence="5" id="KW-1185">Reference proteome</keyword>